<dbReference type="InterPro" id="IPR017439">
    <property type="entry name" value="Amidohydrolase"/>
</dbReference>
<dbReference type="InterPro" id="IPR011650">
    <property type="entry name" value="Peptidase_M20_dimer"/>
</dbReference>
<dbReference type="STRING" id="796943.HMPREF9625_01387"/>
<evidence type="ECO:0000313" key="4">
    <source>
        <dbReference type="EMBL" id="EHL10387.1"/>
    </source>
</evidence>
<dbReference type="GO" id="GO:0019877">
    <property type="term" value="P:diaminopimelate biosynthetic process"/>
    <property type="evidence" value="ECO:0007669"/>
    <property type="project" value="UniProtKB-ARBA"/>
</dbReference>
<accession>G9WPV4</accession>
<keyword evidence="5" id="KW-1185">Reference proteome</keyword>
<evidence type="ECO:0000313" key="5">
    <source>
        <dbReference type="Proteomes" id="UP000018461"/>
    </source>
</evidence>
<dbReference type="SUPFAM" id="SSF55031">
    <property type="entry name" value="Bacterial exopeptidase dimerisation domain"/>
    <property type="match status" value="1"/>
</dbReference>
<feature type="binding site" evidence="2">
    <location>
        <position position="152"/>
    </location>
    <ligand>
        <name>Mn(2+)</name>
        <dbReference type="ChEBI" id="CHEBI:29035"/>
        <label>2</label>
    </ligand>
</feature>
<evidence type="ECO:0000259" key="3">
    <source>
        <dbReference type="Pfam" id="PF07687"/>
    </source>
</evidence>
<sequence length="408" mass="44814">MTEKSSSLISFVKEKNMLWEKCKEIESDIVEMRRELHQIPELGFYLPKTRAYVIRKLEEIGVPYILSEKDSSIVATMKCARPGKTLAFRADMDALPIQEETGLSFASLHNSCMHACGHDAHTAMLLAALQILYPHKEELSGEIRFLFQTAEELAKGAAILIEEGALKGVDAIFGMHIGSILDKSIPSGTMACIPGAVMASYDRFILEVKGNGCHASTPEKGVDPINIAAHIILALQTINAREIAGTDAAVLTMGLIRGGELYNAIPSTVHIEGTTRALKEEVRQKLAKRIGEVAKCTAEAFGGSVDYTMDWGAPPLINDKEMTEFAKDAIQDIFKEEIVLYRESPSMIGEDFSLYLQKIPGAFLFLSSANPKKGTDKPHHHAKFDVDEDVLWKGSASFVAIAEKFLGR</sequence>
<evidence type="ECO:0000256" key="2">
    <source>
        <dbReference type="PIRSR" id="PIRSR005962-1"/>
    </source>
</evidence>
<dbReference type="Pfam" id="PF01546">
    <property type="entry name" value="Peptidase_M20"/>
    <property type="match status" value="1"/>
</dbReference>
<dbReference type="FunFam" id="3.30.70.360:FF:000001">
    <property type="entry name" value="N-acetyldiaminopimelate deacetylase"/>
    <property type="match status" value="1"/>
</dbReference>
<reference evidence="4" key="2">
    <citation type="submission" date="2013-03" db="EMBL/GenBank/DDBJ databases">
        <title>The Genome Sequence of Oribacterium sp. ACB1.</title>
        <authorList>
            <consortium name="The Broad Institute Genomics Platform"/>
            <consortium name="The Broad Institute Genome Sequencing Center for Infectious Disease"/>
            <person name="Earl A."/>
            <person name="Ward D."/>
            <person name="Feldgarden M."/>
            <person name="Gevers D."/>
            <person name="Sizova M."/>
            <person name="Hazen A."/>
            <person name="Epstein S."/>
            <person name="Walker B."/>
            <person name="Young S."/>
            <person name="Zeng Q."/>
            <person name="Gargeya S."/>
            <person name="Fitzgerald M."/>
            <person name="Haas B."/>
            <person name="Abouelleil A."/>
            <person name="Allen A.W."/>
            <person name="Alvarado L."/>
            <person name="Arachchi H.M."/>
            <person name="Berlin A.M."/>
            <person name="Chapman S.B."/>
            <person name="Gainer-Dewar J."/>
            <person name="Goldberg J."/>
            <person name="Griggs A."/>
            <person name="Gujja S."/>
            <person name="Hansen M."/>
            <person name="Howarth C."/>
            <person name="Imamovic A."/>
            <person name="Ireland A."/>
            <person name="Larimer J."/>
            <person name="McCowan C."/>
            <person name="Murphy C."/>
            <person name="Pearson M."/>
            <person name="Poon T.W."/>
            <person name="Priest M."/>
            <person name="Roberts A."/>
            <person name="Saif S."/>
            <person name="Shea T."/>
            <person name="Sisk P."/>
            <person name="Sykes S."/>
            <person name="Wortman J."/>
            <person name="Nusbaum C."/>
            <person name="Birren B."/>
        </authorList>
    </citation>
    <scope>NUCLEOTIDE SEQUENCE [LARGE SCALE GENOMIC DNA]</scope>
    <source>
        <strain evidence="4">ACB1</strain>
    </source>
</reference>
<gene>
    <name evidence="4" type="ORF">HMPREF9625_01387</name>
</gene>
<protein>
    <submittedName>
        <fullName evidence="4">Amidohydrolase</fullName>
    </submittedName>
</protein>
<dbReference type="Proteomes" id="UP000018461">
    <property type="component" value="Unassembled WGS sequence"/>
</dbReference>
<comment type="cofactor">
    <cofactor evidence="2">
        <name>Mn(2+)</name>
        <dbReference type="ChEBI" id="CHEBI:29035"/>
    </cofactor>
    <text evidence="2">The Mn(2+) ion enhances activity.</text>
</comment>
<feature type="binding site" evidence="2">
    <location>
        <position position="176"/>
    </location>
    <ligand>
        <name>Mn(2+)</name>
        <dbReference type="ChEBI" id="CHEBI:29035"/>
        <label>2</label>
    </ligand>
</feature>
<dbReference type="GO" id="GO:0046872">
    <property type="term" value="F:metal ion binding"/>
    <property type="evidence" value="ECO:0007669"/>
    <property type="project" value="UniProtKB-KW"/>
</dbReference>
<dbReference type="PANTHER" id="PTHR11014:SF63">
    <property type="entry name" value="METALLOPEPTIDASE, PUTATIVE (AFU_ORTHOLOGUE AFUA_6G09600)-RELATED"/>
    <property type="match status" value="1"/>
</dbReference>
<dbReference type="PATRIC" id="fig|796943.3.peg.1843"/>
<feature type="binding site" evidence="2">
    <location>
        <position position="116"/>
    </location>
    <ligand>
        <name>Mn(2+)</name>
        <dbReference type="ChEBI" id="CHEBI:29035"/>
        <label>2</label>
    </ligand>
</feature>
<proteinExistence type="predicted"/>
<dbReference type="NCBIfam" id="TIGR01891">
    <property type="entry name" value="amidohydrolases"/>
    <property type="match status" value="1"/>
</dbReference>
<name>G9WPV4_9FIRM</name>
<dbReference type="EMBL" id="AFZC02000001">
    <property type="protein sequence ID" value="EHL10387.1"/>
    <property type="molecule type" value="Genomic_DNA"/>
</dbReference>
<dbReference type="GO" id="GO:0050118">
    <property type="term" value="F:N-acetyldiaminopimelate deacetylase activity"/>
    <property type="evidence" value="ECO:0007669"/>
    <property type="project" value="UniProtKB-ARBA"/>
</dbReference>
<organism evidence="4 5">
    <name type="scientific">Oribacterium parvum ACB1</name>
    <dbReference type="NCBI Taxonomy" id="796943"/>
    <lineage>
        <taxon>Bacteria</taxon>
        <taxon>Bacillati</taxon>
        <taxon>Bacillota</taxon>
        <taxon>Clostridia</taxon>
        <taxon>Lachnospirales</taxon>
        <taxon>Lachnospiraceae</taxon>
        <taxon>Oribacterium</taxon>
    </lineage>
</organism>
<dbReference type="PANTHER" id="PTHR11014">
    <property type="entry name" value="PEPTIDASE M20 FAMILY MEMBER"/>
    <property type="match status" value="1"/>
</dbReference>
<keyword evidence="2" id="KW-0464">Manganese</keyword>
<dbReference type="InterPro" id="IPR002933">
    <property type="entry name" value="Peptidase_M20"/>
</dbReference>
<feature type="binding site" evidence="2">
    <location>
        <position position="118"/>
    </location>
    <ligand>
        <name>Mn(2+)</name>
        <dbReference type="ChEBI" id="CHEBI:29035"/>
        <label>2</label>
    </ligand>
</feature>
<feature type="binding site" evidence="2">
    <location>
        <position position="380"/>
    </location>
    <ligand>
        <name>Mn(2+)</name>
        <dbReference type="ChEBI" id="CHEBI:29035"/>
        <label>2</label>
    </ligand>
</feature>
<evidence type="ECO:0000256" key="1">
    <source>
        <dbReference type="ARBA" id="ARBA00022801"/>
    </source>
</evidence>
<dbReference type="HOGENOM" id="CLU_023257_0_1_9"/>
<dbReference type="Pfam" id="PF07687">
    <property type="entry name" value="M20_dimer"/>
    <property type="match status" value="1"/>
</dbReference>
<dbReference type="CDD" id="cd03886">
    <property type="entry name" value="M20_Acy1"/>
    <property type="match status" value="1"/>
</dbReference>
<comment type="caution">
    <text evidence="4">The sequence shown here is derived from an EMBL/GenBank/DDBJ whole genome shotgun (WGS) entry which is preliminary data.</text>
</comment>
<dbReference type="SUPFAM" id="SSF53187">
    <property type="entry name" value="Zn-dependent exopeptidases"/>
    <property type="match status" value="1"/>
</dbReference>
<reference evidence="4" key="1">
    <citation type="submission" date="2011-08" db="EMBL/GenBank/DDBJ databases">
        <authorList>
            <consortium name="The Broad Institute Genome Sequencing Platform"/>
            <person name="Earl A."/>
            <person name="Ward D."/>
            <person name="Feldgarden M."/>
            <person name="Gevers D."/>
            <person name="Sizova M."/>
            <person name="Hazen A."/>
            <person name="Epstein S."/>
            <person name="Young S.K."/>
            <person name="Zeng Q."/>
            <person name="Gargeya S."/>
            <person name="Fitzgerald M."/>
            <person name="Haas B."/>
            <person name="Abouelleil A."/>
            <person name="Alvarado L."/>
            <person name="Arachchi H.M."/>
            <person name="Berlin A."/>
            <person name="Brown A."/>
            <person name="Chapman S.B."/>
            <person name="Chen Z."/>
            <person name="Dunbar C."/>
            <person name="Freedman E."/>
            <person name="Gearin G."/>
            <person name="Gellesch M."/>
            <person name="Goldberg J."/>
            <person name="Griggs A."/>
            <person name="Gujja S."/>
            <person name="Heiman D."/>
            <person name="Howarth C."/>
            <person name="Larson L."/>
            <person name="Lui A."/>
            <person name="MacDonald P.J.P."/>
            <person name="Montmayeur A."/>
            <person name="Murphy C."/>
            <person name="Neiman D."/>
            <person name="Pearson M."/>
            <person name="Priest M."/>
            <person name="Roberts A."/>
            <person name="Saif S."/>
            <person name="Shea T."/>
            <person name="Shenoy N."/>
            <person name="Sisk P."/>
            <person name="Stolte C."/>
            <person name="Sykes S."/>
            <person name="Wortman J."/>
            <person name="Nusbaum C."/>
            <person name="Birren B."/>
        </authorList>
    </citation>
    <scope>NUCLEOTIDE SEQUENCE</scope>
    <source>
        <strain evidence="4">ACB1</strain>
    </source>
</reference>
<dbReference type="AlphaFoldDB" id="G9WPV4"/>
<feature type="domain" description="Peptidase M20 dimerisation" evidence="3">
    <location>
        <begin position="204"/>
        <end position="294"/>
    </location>
</feature>
<keyword evidence="1" id="KW-0378">Hydrolase</keyword>
<dbReference type="Gene3D" id="3.40.630.10">
    <property type="entry name" value="Zn peptidases"/>
    <property type="match status" value="1"/>
</dbReference>
<dbReference type="InterPro" id="IPR036264">
    <property type="entry name" value="Bact_exopeptidase_dim_dom"/>
</dbReference>
<dbReference type="PIRSF" id="PIRSF005962">
    <property type="entry name" value="Pept_M20D_amidohydro"/>
    <property type="match status" value="1"/>
</dbReference>
<keyword evidence="2" id="KW-0479">Metal-binding</keyword>
<dbReference type="Gene3D" id="3.30.70.360">
    <property type="match status" value="1"/>
</dbReference>